<dbReference type="PANTHER" id="PTHR31462">
    <property type="entry name" value="ENDOSOMAL/LYSOSOMAL POTASSIUM CHANNEL TMEM175"/>
    <property type="match status" value="1"/>
</dbReference>
<evidence type="ECO:0000313" key="16">
    <source>
        <dbReference type="Proteomes" id="UP000630097"/>
    </source>
</evidence>
<evidence type="ECO:0000256" key="3">
    <source>
        <dbReference type="ARBA" id="ARBA00022448"/>
    </source>
</evidence>
<keyword evidence="8 14" id="KW-1133">Transmembrane helix</keyword>
<evidence type="ECO:0000256" key="7">
    <source>
        <dbReference type="ARBA" id="ARBA00022958"/>
    </source>
</evidence>
<name>A0A8J3PTU6_9ACTN</name>
<dbReference type="GO" id="GO:0015252">
    <property type="term" value="F:proton channel activity"/>
    <property type="evidence" value="ECO:0007669"/>
    <property type="project" value="InterPro"/>
</dbReference>
<evidence type="ECO:0000256" key="6">
    <source>
        <dbReference type="ARBA" id="ARBA00022826"/>
    </source>
</evidence>
<evidence type="ECO:0000256" key="2">
    <source>
        <dbReference type="ARBA" id="ARBA00006920"/>
    </source>
</evidence>
<evidence type="ECO:0000256" key="13">
    <source>
        <dbReference type="SAM" id="MobiDB-lite"/>
    </source>
</evidence>
<evidence type="ECO:0000256" key="5">
    <source>
        <dbReference type="ARBA" id="ARBA00022692"/>
    </source>
</evidence>
<keyword evidence="5 14" id="KW-0812">Transmembrane</keyword>
<keyword evidence="3" id="KW-0813">Transport</keyword>
<dbReference type="InterPro" id="IPR010617">
    <property type="entry name" value="TMEM175-like"/>
</dbReference>
<feature type="transmembrane region" description="Helical" evidence="14">
    <location>
        <begin position="188"/>
        <end position="219"/>
    </location>
</feature>
<keyword evidence="11" id="KW-0407">Ion channel</keyword>
<evidence type="ECO:0000256" key="11">
    <source>
        <dbReference type="ARBA" id="ARBA00023303"/>
    </source>
</evidence>
<feature type="region of interest" description="Disordered" evidence="13">
    <location>
        <begin position="1"/>
        <end position="25"/>
    </location>
</feature>
<comment type="catalytic activity">
    <reaction evidence="12">
        <text>K(+)(in) = K(+)(out)</text>
        <dbReference type="Rhea" id="RHEA:29463"/>
        <dbReference type="ChEBI" id="CHEBI:29103"/>
    </reaction>
</comment>
<proteinExistence type="inferred from homology"/>
<organism evidence="15 16">
    <name type="scientific">Planotetraspora kaengkrachanensis</name>
    <dbReference type="NCBI Taxonomy" id="575193"/>
    <lineage>
        <taxon>Bacteria</taxon>
        <taxon>Bacillati</taxon>
        <taxon>Actinomycetota</taxon>
        <taxon>Actinomycetes</taxon>
        <taxon>Streptosporangiales</taxon>
        <taxon>Streptosporangiaceae</taxon>
        <taxon>Planotetraspora</taxon>
    </lineage>
</organism>
<keyword evidence="4" id="KW-0633">Potassium transport</keyword>
<evidence type="ECO:0000256" key="12">
    <source>
        <dbReference type="ARBA" id="ARBA00034430"/>
    </source>
</evidence>
<evidence type="ECO:0008006" key="17">
    <source>
        <dbReference type="Google" id="ProtNLM"/>
    </source>
</evidence>
<accession>A0A8J3PTU6</accession>
<evidence type="ECO:0000256" key="4">
    <source>
        <dbReference type="ARBA" id="ARBA00022538"/>
    </source>
</evidence>
<dbReference type="GO" id="GO:0005267">
    <property type="term" value="F:potassium channel activity"/>
    <property type="evidence" value="ECO:0007669"/>
    <property type="project" value="UniProtKB-KW"/>
</dbReference>
<evidence type="ECO:0000256" key="8">
    <source>
        <dbReference type="ARBA" id="ARBA00022989"/>
    </source>
</evidence>
<protein>
    <recommendedName>
        <fullName evidence="17">DUF1211 domain-containing protein</fullName>
    </recommendedName>
</protein>
<evidence type="ECO:0000256" key="14">
    <source>
        <dbReference type="SAM" id="Phobius"/>
    </source>
</evidence>
<evidence type="ECO:0000256" key="1">
    <source>
        <dbReference type="ARBA" id="ARBA00004141"/>
    </source>
</evidence>
<dbReference type="RefSeq" id="WP_203884316.1">
    <property type="nucleotide sequence ID" value="NZ_BAABHH010000025.1"/>
</dbReference>
<evidence type="ECO:0000256" key="10">
    <source>
        <dbReference type="ARBA" id="ARBA00023136"/>
    </source>
</evidence>
<keyword evidence="9" id="KW-0406">Ion transport</keyword>
<dbReference type="AlphaFoldDB" id="A0A8J3PTU6"/>
<feature type="transmembrane region" description="Helical" evidence="14">
    <location>
        <begin position="139"/>
        <end position="158"/>
    </location>
</feature>
<gene>
    <name evidence="15" type="ORF">Pka01_40570</name>
</gene>
<keyword evidence="16" id="KW-1185">Reference proteome</keyword>
<feature type="transmembrane region" description="Helical" evidence="14">
    <location>
        <begin position="107"/>
        <end position="127"/>
    </location>
</feature>
<dbReference type="GO" id="GO:0016020">
    <property type="term" value="C:membrane"/>
    <property type="evidence" value="ECO:0007669"/>
    <property type="project" value="UniProtKB-SubCell"/>
</dbReference>
<sequence>MTADGSEAGSPTGPPTGHGGEGFAQAGTGRVEAFSDAVFAIAMTILALEMRTPDHPSGGLLPALWHQWPVYLGYLTSFAYIGVIWLNHHQAFTRVRVVDRSLHAANLTLLLTTAALAFPTAVVSDAVQSDIGGADARTAVALYALIAAAMCASWRWIYIHLARRPDLLTSGDHRRYIRHGRMRSSTGVVGYALGGALGWFVHPAIALGLFLLLPIFYFATSEGLPRLSRRGG</sequence>
<dbReference type="Pfam" id="PF06736">
    <property type="entry name" value="TMEM175"/>
    <property type="match status" value="1"/>
</dbReference>
<evidence type="ECO:0000256" key="9">
    <source>
        <dbReference type="ARBA" id="ARBA00023065"/>
    </source>
</evidence>
<dbReference type="Proteomes" id="UP000630097">
    <property type="component" value="Unassembled WGS sequence"/>
</dbReference>
<dbReference type="EMBL" id="BONV01000017">
    <property type="protein sequence ID" value="GIG80930.1"/>
    <property type="molecule type" value="Genomic_DNA"/>
</dbReference>
<keyword evidence="6" id="KW-0631">Potassium channel</keyword>
<evidence type="ECO:0000313" key="15">
    <source>
        <dbReference type="EMBL" id="GIG80930.1"/>
    </source>
</evidence>
<comment type="caution">
    <text evidence="15">The sequence shown here is derived from an EMBL/GenBank/DDBJ whole genome shotgun (WGS) entry which is preliminary data.</text>
</comment>
<reference evidence="15 16" key="1">
    <citation type="submission" date="2021-01" db="EMBL/GenBank/DDBJ databases">
        <title>Whole genome shotgun sequence of Planotetraspora kaengkrachanensis NBRC 104272.</title>
        <authorList>
            <person name="Komaki H."/>
            <person name="Tamura T."/>
        </authorList>
    </citation>
    <scope>NUCLEOTIDE SEQUENCE [LARGE SCALE GENOMIC DNA]</scope>
    <source>
        <strain evidence="15 16">NBRC 104272</strain>
    </source>
</reference>
<keyword evidence="7" id="KW-0630">Potassium</keyword>
<dbReference type="PANTHER" id="PTHR31462:SF5">
    <property type="entry name" value="ENDOSOMAL_LYSOSOMAL PROTON CHANNEL TMEM175"/>
    <property type="match status" value="1"/>
</dbReference>
<keyword evidence="10 14" id="KW-0472">Membrane</keyword>
<comment type="similarity">
    <text evidence="2">Belongs to the TMEM175 family.</text>
</comment>
<comment type="subcellular location">
    <subcellularLocation>
        <location evidence="1">Membrane</location>
        <topology evidence="1">Multi-pass membrane protein</topology>
    </subcellularLocation>
</comment>
<feature type="transmembrane region" description="Helical" evidence="14">
    <location>
        <begin position="68"/>
        <end position="86"/>
    </location>
</feature>